<reference evidence="3 4" key="1">
    <citation type="submission" date="2020-03" db="EMBL/GenBank/DDBJ databases">
        <title>Whole genome shotgun sequence of Phytohabitans suffuscus NBRC 105367.</title>
        <authorList>
            <person name="Komaki H."/>
            <person name="Tamura T."/>
        </authorList>
    </citation>
    <scope>NUCLEOTIDE SEQUENCE [LARGE SCALE GENOMIC DNA]</scope>
    <source>
        <strain evidence="3 4">NBRC 105367</strain>
    </source>
</reference>
<dbReference type="RefSeq" id="WP_232075483.1">
    <property type="nucleotide sequence ID" value="NZ_AP022871.1"/>
</dbReference>
<sequence length="230" mass="25235">MVKRRVLGKGPQTTRIPDRTDGFRARRTGYHRRRDLRPPAPAPGPGSPAGRAAGDLLADEHRQLAALCAALAEPGLPPRRRRDLADVLTATATRHLCAEAQYLYPAVRSTVPGGDALADREIAATRDLLAALRDGRERERRLRRHAYATADLLDRLAGVASTEDLVRLGNRIETAEEAAPTRPHPGAPARAPLNKLTDPAIGLVDRLRDAVTGRPTRPELLSRRYETRLF</sequence>
<dbReference type="EMBL" id="AP022871">
    <property type="protein sequence ID" value="BCB90460.1"/>
    <property type="molecule type" value="Genomic_DNA"/>
</dbReference>
<reference evidence="3 4" key="2">
    <citation type="submission" date="2020-03" db="EMBL/GenBank/DDBJ databases">
        <authorList>
            <person name="Ichikawa N."/>
            <person name="Kimura A."/>
            <person name="Kitahashi Y."/>
            <person name="Uohara A."/>
        </authorList>
    </citation>
    <scope>NUCLEOTIDE SEQUENCE [LARGE SCALE GENOMIC DNA]</scope>
    <source>
        <strain evidence="3 4">NBRC 105367</strain>
    </source>
</reference>
<evidence type="ECO:0000313" key="4">
    <source>
        <dbReference type="Proteomes" id="UP000503011"/>
    </source>
</evidence>
<accession>A0A6F8YWC0</accession>
<protein>
    <recommendedName>
        <fullName evidence="2">Hemerythrin-like domain-containing protein</fullName>
    </recommendedName>
</protein>
<evidence type="ECO:0000313" key="3">
    <source>
        <dbReference type="EMBL" id="BCB90460.1"/>
    </source>
</evidence>
<feature type="region of interest" description="Disordered" evidence="1">
    <location>
        <begin position="174"/>
        <end position="194"/>
    </location>
</feature>
<feature type="compositionally biased region" description="Basic residues" evidence="1">
    <location>
        <begin position="25"/>
        <end position="35"/>
    </location>
</feature>
<organism evidence="3 4">
    <name type="scientific">Phytohabitans suffuscus</name>
    <dbReference type="NCBI Taxonomy" id="624315"/>
    <lineage>
        <taxon>Bacteria</taxon>
        <taxon>Bacillati</taxon>
        <taxon>Actinomycetota</taxon>
        <taxon>Actinomycetes</taxon>
        <taxon>Micromonosporales</taxon>
        <taxon>Micromonosporaceae</taxon>
    </lineage>
</organism>
<dbReference type="PANTHER" id="PTHR35585">
    <property type="entry name" value="HHE DOMAIN PROTEIN (AFU_ORTHOLOGUE AFUA_4G00730)"/>
    <property type="match status" value="1"/>
</dbReference>
<evidence type="ECO:0000259" key="2">
    <source>
        <dbReference type="Pfam" id="PF01814"/>
    </source>
</evidence>
<feature type="domain" description="Hemerythrin-like" evidence="2">
    <location>
        <begin position="55"/>
        <end position="143"/>
    </location>
</feature>
<dbReference type="Pfam" id="PF01814">
    <property type="entry name" value="Hemerythrin"/>
    <property type="match status" value="1"/>
</dbReference>
<keyword evidence="4" id="KW-1185">Reference proteome</keyword>
<evidence type="ECO:0000256" key="1">
    <source>
        <dbReference type="SAM" id="MobiDB-lite"/>
    </source>
</evidence>
<proteinExistence type="predicted"/>
<feature type="region of interest" description="Disordered" evidence="1">
    <location>
        <begin position="1"/>
        <end position="53"/>
    </location>
</feature>
<dbReference type="AlphaFoldDB" id="A0A6F8YWC0"/>
<name>A0A6F8YWC0_9ACTN</name>
<dbReference type="KEGG" id="psuu:Psuf_077730"/>
<dbReference type="PANTHER" id="PTHR35585:SF1">
    <property type="entry name" value="HHE DOMAIN PROTEIN (AFU_ORTHOLOGUE AFUA_4G00730)"/>
    <property type="match status" value="1"/>
</dbReference>
<gene>
    <name evidence="3" type="ORF">Psuf_077730</name>
</gene>
<dbReference type="InterPro" id="IPR012312">
    <property type="entry name" value="Hemerythrin-like"/>
</dbReference>
<dbReference type="Proteomes" id="UP000503011">
    <property type="component" value="Chromosome"/>
</dbReference>